<dbReference type="InterPro" id="IPR029058">
    <property type="entry name" value="AB_hydrolase_fold"/>
</dbReference>
<dbReference type="Proteomes" id="UP000319732">
    <property type="component" value="Unassembled WGS sequence"/>
</dbReference>
<dbReference type="OrthoDB" id="1094867at2"/>
<dbReference type="Gene3D" id="3.40.50.1820">
    <property type="entry name" value="alpha/beta hydrolase"/>
    <property type="match status" value="1"/>
</dbReference>
<dbReference type="EMBL" id="VHSG01000001">
    <property type="protein sequence ID" value="TQV86806.1"/>
    <property type="molecule type" value="Genomic_DNA"/>
</dbReference>
<comment type="caution">
    <text evidence="1">The sequence shown here is derived from an EMBL/GenBank/DDBJ whole genome shotgun (WGS) entry which is preliminary data.</text>
</comment>
<organism evidence="1 2">
    <name type="scientific">Exilibacterium tricleocarpae</name>
    <dbReference type="NCBI Taxonomy" id="2591008"/>
    <lineage>
        <taxon>Bacteria</taxon>
        <taxon>Pseudomonadati</taxon>
        <taxon>Pseudomonadota</taxon>
        <taxon>Gammaproteobacteria</taxon>
        <taxon>Cellvibrionales</taxon>
        <taxon>Cellvibrionaceae</taxon>
        <taxon>Exilibacterium</taxon>
    </lineage>
</organism>
<sequence length="339" mass="37860">MEVADILSFMHRFKRCQYVVLVLILVLSGCEKSGETVTGAPVAETAKEHSPQLSTEPSTAVPVEPPAWHFTDWLDGGKGRFTFTEWKGPAIPVWTYIPTGAEAATLPIAIVMHGTGRDGDRYMEEWAPVAEANRFIAIVPEFSRQHFDGATGYNLGYVFSDETRQRRRDEALWSFSAIEPLFTRVVDALNSDQTHYTLYGHSAGSQFVHRFLFYKPEARVKRFIPANAGWYTLPDTQEPYPYGLLGAGVSEAALKAALQRDVTVLLGDRDIDIAHSSLRRTPEAMRQGENRFERGHVFFERARAKADELGVAFGWQLDIVPGAEHSNRQMAVAAGQLVE</sequence>
<keyword evidence="2" id="KW-1185">Reference proteome</keyword>
<evidence type="ECO:0000313" key="2">
    <source>
        <dbReference type="Proteomes" id="UP000319732"/>
    </source>
</evidence>
<proteinExistence type="predicted"/>
<accession>A0A545UBG0</accession>
<name>A0A545UBG0_9GAMM</name>
<evidence type="ECO:0000313" key="1">
    <source>
        <dbReference type="EMBL" id="TQV86806.1"/>
    </source>
</evidence>
<dbReference type="SUPFAM" id="SSF53474">
    <property type="entry name" value="alpha/beta-Hydrolases"/>
    <property type="match status" value="1"/>
</dbReference>
<reference evidence="1 2" key="1">
    <citation type="submission" date="2019-06" db="EMBL/GenBank/DDBJ databases">
        <title>Whole genome sequence for Cellvibrionaceae sp. R142.</title>
        <authorList>
            <person name="Wang G."/>
        </authorList>
    </citation>
    <scope>NUCLEOTIDE SEQUENCE [LARGE SCALE GENOMIC DNA]</scope>
    <source>
        <strain evidence="1 2">R142</strain>
    </source>
</reference>
<dbReference type="RefSeq" id="WP_142902173.1">
    <property type="nucleotide sequence ID" value="NZ_ML660087.1"/>
</dbReference>
<evidence type="ECO:0008006" key="3">
    <source>
        <dbReference type="Google" id="ProtNLM"/>
    </source>
</evidence>
<gene>
    <name evidence="1" type="ORF">FKG94_00225</name>
</gene>
<dbReference type="AlphaFoldDB" id="A0A545UBG0"/>
<protein>
    <recommendedName>
        <fullName evidence="3">Alpha/beta hydrolase</fullName>
    </recommendedName>
</protein>